<dbReference type="Proteomes" id="UP001177023">
    <property type="component" value="Unassembled WGS sequence"/>
</dbReference>
<dbReference type="GO" id="GO:0006508">
    <property type="term" value="P:proteolysis"/>
    <property type="evidence" value="ECO:0007669"/>
    <property type="project" value="UniProtKB-KW"/>
</dbReference>
<evidence type="ECO:0000256" key="1">
    <source>
        <dbReference type="ARBA" id="ARBA00009528"/>
    </source>
</evidence>
<dbReference type="Gene3D" id="3.40.50.10590">
    <property type="entry name" value="Zn-dependent exopeptidases"/>
    <property type="match status" value="1"/>
</dbReference>
<dbReference type="InterPro" id="IPR011356">
    <property type="entry name" value="Leucine_aapep/pepB"/>
</dbReference>
<dbReference type="PANTHER" id="PTHR11963">
    <property type="entry name" value="LEUCINE AMINOPEPTIDASE-RELATED"/>
    <property type="match status" value="1"/>
</dbReference>
<dbReference type="PANTHER" id="PTHR11963:SF4">
    <property type="entry name" value="AMINOPEPTIDASE NPEPL1-RELATED"/>
    <property type="match status" value="1"/>
</dbReference>
<dbReference type="GO" id="GO:0030145">
    <property type="term" value="F:manganese ion binding"/>
    <property type="evidence" value="ECO:0007669"/>
    <property type="project" value="InterPro"/>
</dbReference>
<evidence type="ECO:0000256" key="3">
    <source>
        <dbReference type="ARBA" id="ARBA00022670"/>
    </source>
</evidence>
<keyword evidence="4" id="KW-0378">Hydrolase</keyword>
<evidence type="ECO:0000259" key="5">
    <source>
        <dbReference type="PROSITE" id="PS00631"/>
    </source>
</evidence>
<dbReference type="Pfam" id="PF00883">
    <property type="entry name" value="Peptidase_M17"/>
    <property type="match status" value="1"/>
</dbReference>
<dbReference type="AlphaFoldDB" id="A0AA36C8G1"/>
<evidence type="ECO:0000313" key="7">
    <source>
        <dbReference type="Proteomes" id="UP001177023"/>
    </source>
</evidence>
<evidence type="ECO:0000256" key="4">
    <source>
        <dbReference type="ARBA" id="ARBA00022801"/>
    </source>
</evidence>
<comment type="caution">
    <text evidence="6">The sequence shown here is derived from an EMBL/GenBank/DDBJ whole genome shotgun (WGS) entry which is preliminary data.</text>
</comment>
<gene>
    <name evidence="6" type="ORF">MSPICULIGERA_LOCUS2392</name>
</gene>
<dbReference type="EMBL" id="CATQJA010000698">
    <property type="protein sequence ID" value="CAJ0563278.1"/>
    <property type="molecule type" value="Genomic_DNA"/>
</dbReference>
<sequence>MLRVTAGVNKNSTINDACVLFVGKRNNVKKLDPALAIAKLGGVANGGEMWEGALNAAYDEGSSPIYLNRAKVITVPETVSRGNAPSNSVAIFREVKKNVPSSAMSLSVVLVAEYADVVAQVAAIARAFPKYSLKTKPETLEEINIEVVVVDGELSSSDVEYLNSLSTAIRETQRLIDIPANFLTTDALVEEAIKLAGELPGASAASTTLAKAGPTPPAFVVLSHKPAGSNHTYALVGKGIVYDTGGMQIKGKTGMPNMKRDMGGAAGMLHAFATLVRAGFKQELHVLLCIAENNVSPIANKPDDIIRMLSGKTVEINNTDAEGRLVLADGVFYAKERLNAGTIIDMATLTGAQSYVTGKLHAALLTNLEDIRVRG</sequence>
<organism evidence="6 7">
    <name type="scientific">Mesorhabditis spiculigera</name>
    <dbReference type="NCBI Taxonomy" id="96644"/>
    <lineage>
        <taxon>Eukaryota</taxon>
        <taxon>Metazoa</taxon>
        <taxon>Ecdysozoa</taxon>
        <taxon>Nematoda</taxon>
        <taxon>Chromadorea</taxon>
        <taxon>Rhabditida</taxon>
        <taxon>Rhabditina</taxon>
        <taxon>Rhabditomorpha</taxon>
        <taxon>Rhabditoidea</taxon>
        <taxon>Rhabditidae</taxon>
        <taxon>Mesorhabditinae</taxon>
        <taxon>Mesorhabditis</taxon>
    </lineage>
</organism>
<accession>A0AA36C8G1</accession>
<protein>
    <recommendedName>
        <fullName evidence="5">Cytosol aminopeptidase domain-containing protein</fullName>
    </recommendedName>
</protein>
<dbReference type="InterPro" id="IPR000819">
    <property type="entry name" value="Peptidase_M17_C"/>
</dbReference>
<evidence type="ECO:0000256" key="2">
    <source>
        <dbReference type="ARBA" id="ARBA00022438"/>
    </source>
</evidence>
<evidence type="ECO:0000313" key="6">
    <source>
        <dbReference type="EMBL" id="CAJ0563278.1"/>
    </source>
</evidence>
<dbReference type="InterPro" id="IPR041417">
    <property type="entry name" value="NPEPL1_N"/>
</dbReference>
<dbReference type="PROSITE" id="PS00631">
    <property type="entry name" value="CYTOSOL_AP"/>
    <property type="match status" value="1"/>
</dbReference>
<dbReference type="PRINTS" id="PR00481">
    <property type="entry name" value="LAMNOPPTDASE"/>
</dbReference>
<proteinExistence type="inferred from homology"/>
<reference evidence="6" key="1">
    <citation type="submission" date="2023-06" db="EMBL/GenBank/DDBJ databases">
        <authorList>
            <person name="Delattre M."/>
        </authorList>
    </citation>
    <scope>NUCLEOTIDE SEQUENCE</scope>
    <source>
        <strain evidence="6">AF72</strain>
    </source>
</reference>
<keyword evidence="3" id="KW-0645">Protease</keyword>
<comment type="similarity">
    <text evidence="1">Belongs to the peptidase M17 family.</text>
</comment>
<feature type="non-terminal residue" evidence="6">
    <location>
        <position position="1"/>
    </location>
</feature>
<keyword evidence="2" id="KW-0031">Aminopeptidase</keyword>
<dbReference type="GO" id="GO:0070006">
    <property type="term" value="F:metalloaminopeptidase activity"/>
    <property type="evidence" value="ECO:0007669"/>
    <property type="project" value="InterPro"/>
</dbReference>
<dbReference type="SUPFAM" id="SSF53187">
    <property type="entry name" value="Zn-dependent exopeptidases"/>
    <property type="match status" value="1"/>
</dbReference>
<name>A0AA36C8G1_9BILA</name>
<dbReference type="Gene3D" id="3.40.630.10">
    <property type="entry name" value="Zn peptidases"/>
    <property type="match status" value="1"/>
</dbReference>
<dbReference type="Pfam" id="PF18295">
    <property type="entry name" value="Pdase_M17_N2"/>
    <property type="match status" value="1"/>
</dbReference>
<feature type="domain" description="Cytosol aminopeptidase" evidence="5">
    <location>
        <begin position="318"/>
        <end position="325"/>
    </location>
</feature>
<keyword evidence="7" id="KW-1185">Reference proteome</keyword>
<dbReference type="GO" id="GO:0005737">
    <property type="term" value="C:cytoplasm"/>
    <property type="evidence" value="ECO:0007669"/>
    <property type="project" value="InterPro"/>
</dbReference>